<dbReference type="OrthoDB" id="58713at2"/>
<dbReference type="RefSeq" id="WP_110885900.1">
    <property type="nucleotide sequence ID" value="NZ_QJSX01000004.1"/>
</dbReference>
<accession>A0A318SE27</accession>
<sequence length="306" mass="34070">MSPVPSHSEPENVLDRLVRERKVRAVAWAGSYGSDQAWSGSVPTLVTFERGLVSNATETRAGTVIERFPYELLEAWREWEVARADAPLGLLATARVAYDPTGFFARIQKTLWNLSEERLAAYRSDLLNSAAEQLDIVGREVSRPGHTATQHIVALVTARDVALAFVYPALLTYLHAWPEFEVRMPHAWRAVAGLKFPRAIYHLDSLYGFGGEDEARRVLLATRGLGLVAQERRARAAFQCGYFDGAVRLLRDETSRTHRADLTNWAHLSPTKRERLSTLLGLERAPLGPSALVAAEKLVEATRDGE</sequence>
<name>A0A318SE27_9DEIO</name>
<reference evidence="1 2" key="1">
    <citation type="submission" date="2018-06" db="EMBL/GenBank/DDBJ databases">
        <title>Genomic Encyclopedia of Type Strains, Phase IV (KMG-IV): sequencing the most valuable type-strain genomes for metagenomic binning, comparative biology and taxonomic classification.</title>
        <authorList>
            <person name="Goeker M."/>
        </authorList>
    </citation>
    <scope>NUCLEOTIDE SEQUENCE [LARGE SCALE GENOMIC DNA]</scope>
    <source>
        <strain evidence="1 2">DSM 18048</strain>
    </source>
</reference>
<comment type="caution">
    <text evidence="1">The sequence shown here is derived from an EMBL/GenBank/DDBJ whole genome shotgun (WGS) entry which is preliminary data.</text>
</comment>
<gene>
    <name evidence="1" type="ORF">DES52_10442</name>
</gene>
<proteinExistence type="predicted"/>
<dbReference type="Proteomes" id="UP000248326">
    <property type="component" value="Unassembled WGS sequence"/>
</dbReference>
<protein>
    <submittedName>
        <fullName evidence="1">Uncharacterized protein</fullName>
    </submittedName>
</protein>
<organism evidence="1 2">
    <name type="scientific">Deinococcus yavapaiensis KR-236</name>
    <dbReference type="NCBI Taxonomy" id="694435"/>
    <lineage>
        <taxon>Bacteria</taxon>
        <taxon>Thermotogati</taxon>
        <taxon>Deinococcota</taxon>
        <taxon>Deinococci</taxon>
        <taxon>Deinococcales</taxon>
        <taxon>Deinococcaceae</taxon>
        <taxon>Deinococcus</taxon>
    </lineage>
</organism>
<dbReference type="AlphaFoldDB" id="A0A318SE27"/>
<dbReference type="EMBL" id="QJSX01000004">
    <property type="protein sequence ID" value="PYE54772.1"/>
    <property type="molecule type" value="Genomic_DNA"/>
</dbReference>
<evidence type="ECO:0000313" key="1">
    <source>
        <dbReference type="EMBL" id="PYE54772.1"/>
    </source>
</evidence>
<keyword evidence="2" id="KW-1185">Reference proteome</keyword>
<evidence type="ECO:0000313" key="2">
    <source>
        <dbReference type="Proteomes" id="UP000248326"/>
    </source>
</evidence>